<comment type="caution">
    <text evidence="5">The sequence shown here is derived from an EMBL/GenBank/DDBJ whole genome shotgun (WGS) entry which is preliminary data.</text>
</comment>
<dbReference type="AlphaFoldDB" id="A0A814NLW6"/>
<evidence type="ECO:0000256" key="1">
    <source>
        <dbReference type="ARBA" id="ARBA00004123"/>
    </source>
</evidence>
<dbReference type="Pfam" id="PF00646">
    <property type="entry name" value="F-box"/>
    <property type="match status" value="1"/>
</dbReference>
<dbReference type="GO" id="GO:0005847">
    <property type="term" value="C:mRNA cleavage and polyadenylation specificity factor complex"/>
    <property type="evidence" value="ECO:0007669"/>
    <property type="project" value="TreeGrafter"/>
</dbReference>
<dbReference type="InterPro" id="IPR001810">
    <property type="entry name" value="F-box_dom"/>
</dbReference>
<dbReference type="Gene3D" id="1.20.1280.50">
    <property type="match status" value="1"/>
</dbReference>
<evidence type="ECO:0000313" key="5">
    <source>
        <dbReference type="EMBL" id="CAF1093258.1"/>
    </source>
</evidence>
<evidence type="ECO:0000256" key="3">
    <source>
        <dbReference type="ARBA" id="ARBA00023242"/>
    </source>
</evidence>
<dbReference type="PANTHER" id="PTHR15245:SF20">
    <property type="entry name" value="SYMPLEKIN"/>
    <property type="match status" value="1"/>
</dbReference>
<dbReference type="SUPFAM" id="SSF81383">
    <property type="entry name" value="F-box domain"/>
    <property type="match status" value="1"/>
</dbReference>
<dbReference type="PANTHER" id="PTHR15245">
    <property type="entry name" value="SYMPLEKIN-RELATED"/>
    <property type="match status" value="1"/>
</dbReference>
<evidence type="ECO:0000313" key="6">
    <source>
        <dbReference type="Proteomes" id="UP000663854"/>
    </source>
</evidence>
<dbReference type="EMBL" id="CAJNOH010000635">
    <property type="protein sequence ID" value="CAF1093258.1"/>
    <property type="molecule type" value="Genomic_DNA"/>
</dbReference>
<dbReference type="PROSITE" id="PS50181">
    <property type="entry name" value="FBOX"/>
    <property type="match status" value="1"/>
</dbReference>
<dbReference type="SMART" id="SM00256">
    <property type="entry name" value="FBOX"/>
    <property type="match status" value="1"/>
</dbReference>
<gene>
    <name evidence="5" type="ORF">PYM288_LOCUS19287</name>
</gene>
<dbReference type="SUPFAM" id="SSF52029">
    <property type="entry name" value="GroEL apical domain-like"/>
    <property type="match status" value="1"/>
</dbReference>
<accession>A0A814NLW6</accession>
<dbReference type="InterPro" id="IPR036047">
    <property type="entry name" value="F-box-like_dom_sf"/>
</dbReference>
<comment type="subcellular location">
    <subcellularLocation>
        <location evidence="1">Nucleus</location>
    </subcellularLocation>
</comment>
<proteinExistence type="predicted"/>
<reference evidence="5" key="1">
    <citation type="submission" date="2021-02" db="EMBL/GenBank/DDBJ databases">
        <authorList>
            <person name="Nowell W R."/>
        </authorList>
    </citation>
    <scope>NUCLEOTIDE SEQUENCE</scope>
</reference>
<protein>
    <recommendedName>
        <fullName evidence="4">F-box domain-containing protein</fullName>
    </recommendedName>
</protein>
<dbReference type="GO" id="GO:0005524">
    <property type="term" value="F:ATP binding"/>
    <property type="evidence" value="ECO:0007669"/>
    <property type="project" value="InterPro"/>
</dbReference>
<name>A0A814NLW6_9BILA</name>
<dbReference type="Proteomes" id="UP000663854">
    <property type="component" value="Unassembled WGS sequence"/>
</dbReference>
<dbReference type="GO" id="GO:0006397">
    <property type="term" value="P:mRNA processing"/>
    <property type="evidence" value="ECO:0007669"/>
    <property type="project" value="UniProtKB-KW"/>
</dbReference>
<evidence type="ECO:0000259" key="4">
    <source>
        <dbReference type="PROSITE" id="PS50181"/>
    </source>
</evidence>
<dbReference type="Pfam" id="PF11935">
    <property type="entry name" value="SYMPK_PTA1_N"/>
    <property type="match status" value="1"/>
</dbReference>
<dbReference type="CDD" id="cd09917">
    <property type="entry name" value="F-box_SF"/>
    <property type="match status" value="1"/>
</dbReference>
<sequence length="586" mass="70048">MRKELILLEDPSLLDNFLEEVLDFQTDKSPEVRKTIISFIEEAWFQLFQLSNEQEFSLNLLQDDHRILCRNKLEQEGKDVMEKLLEFTLSQHLSSVNLIATMGAIANIARQRPDYMSRVVQTFEALQGIDPISLYVLAKDQILALRRAKHRNMERLTLACGGEAMNSIDNLTKECLGFVEDVYEHVLGEGKYTFVQVYFNAMIFIFNDGNADAEYAFNQWLGHETQIKMNINDVPHHVLYNICKYLSFVDVINLSKTCKKFYTLIENNDYFWMMLIQNHFGSRLYHRYFNEIFQNKKNSDYDLYRTEEDIQKFQKYFRRHLEWEMCNIWLWNVLNGKDNSDGYIAYKSIIRQKRRPRTNTLKMSLTIEEFYESYLNRNNYLNDENIRQISMCKLIYYYFIEAKRLLGVDLSGIDLRCTPCHRSCPMRKYLKQEYLNHEYDPNSSAGRCVRLYTTQWMDLSGIKGKFKSILPGIYEIVCRIKLDKNNNYLTYYNECCSEFQETEKEIECYFYALADHGLDCECNREKMNFDWFESNYLLYGNTNWFNETMGKIKVFELSNIYFGFRIRFGYGYRNILFDYIQLNIIE</sequence>
<dbReference type="InterPro" id="IPR011989">
    <property type="entry name" value="ARM-like"/>
</dbReference>
<dbReference type="Gene3D" id="1.25.10.10">
    <property type="entry name" value="Leucine-rich Repeat Variant"/>
    <property type="match status" value="2"/>
</dbReference>
<dbReference type="InterPro" id="IPR027409">
    <property type="entry name" value="GroEL-like_apical_dom_sf"/>
</dbReference>
<keyword evidence="2" id="KW-0507">mRNA processing</keyword>
<dbReference type="InterPro" id="IPR032460">
    <property type="entry name" value="Symplekin/Pta1_N"/>
</dbReference>
<evidence type="ECO:0000256" key="2">
    <source>
        <dbReference type="ARBA" id="ARBA00022664"/>
    </source>
</evidence>
<dbReference type="InterPro" id="IPR021850">
    <property type="entry name" value="Symplekin/Pta1"/>
</dbReference>
<organism evidence="5 6">
    <name type="scientific">Rotaria sordida</name>
    <dbReference type="NCBI Taxonomy" id="392033"/>
    <lineage>
        <taxon>Eukaryota</taxon>
        <taxon>Metazoa</taxon>
        <taxon>Spiralia</taxon>
        <taxon>Gnathifera</taxon>
        <taxon>Rotifera</taxon>
        <taxon>Eurotatoria</taxon>
        <taxon>Bdelloidea</taxon>
        <taxon>Philodinida</taxon>
        <taxon>Philodinidae</taxon>
        <taxon>Rotaria</taxon>
    </lineage>
</organism>
<keyword evidence="3" id="KW-0539">Nucleus</keyword>
<feature type="domain" description="F-box" evidence="4">
    <location>
        <begin position="228"/>
        <end position="275"/>
    </location>
</feature>